<dbReference type="GO" id="GO:0016747">
    <property type="term" value="F:acyltransferase activity, transferring groups other than amino-acyl groups"/>
    <property type="evidence" value="ECO:0007669"/>
    <property type="project" value="InterPro"/>
</dbReference>
<dbReference type="InterPro" id="IPR016181">
    <property type="entry name" value="Acyl_CoA_acyltransferase"/>
</dbReference>
<evidence type="ECO:0000313" key="3">
    <source>
        <dbReference type="Proteomes" id="UP000657385"/>
    </source>
</evidence>
<name>A0A931B8K3_9ACTN</name>
<dbReference type="Proteomes" id="UP000657385">
    <property type="component" value="Unassembled WGS sequence"/>
</dbReference>
<organism evidence="2 3">
    <name type="scientific">Streptacidiphilus fuscans</name>
    <dbReference type="NCBI Taxonomy" id="2789292"/>
    <lineage>
        <taxon>Bacteria</taxon>
        <taxon>Bacillati</taxon>
        <taxon>Actinomycetota</taxon>
        <taxon>Actinomycetes</taxon>
        <taxon>Kitasatosporales</taxon>
        <taxon>Streptomycetaceae</taxon>
        <taxon>Streptacidiphilus</taxon>
    </lineage>
</organism>
<accession>A0A931B8K3</accession>
<dbReference type="Gene3D" id="3.40.630.30">
    <property type="match status" value="1"/>
</dbReference>
<dbReference type="EMBL" id="JADPRT010000016">
    <property type="protein sequence ID" value="MBF9072474.1"/>
    <property type="molecule type" value="Genomic_DNA"/>
</dbReference>
<keyword evidence="3" id="KW-1185">Reference proteome</keyword>
<feature type="domain" description="N-acetyltransferase" evidence="1">
    <location>
        <begin position="115"/>
        <end position="256"/>
    </location>
</feature>
<dbReference type="PROSITE" id="PS51186">
    <property type="entry name" value="GNAT"/>
    <property type="match status" value="1"/>
</dbReference>
<evidence type="ECO:0000259" key="1">
    <source>
        <dbReference type="PROSITE" id="PS51186"/>
    </source>
</evidence>
<dbReference type="AlphaFoldDB" id="A0A931B8K3"/>
<dbReference type="RefSeq" id="WP_196197629.1">
    <property type="nucleotide sequence ID" value="NZ_JADPRT010000016.1"/>
</dbReference>
<sequence length="256" mass="28083">MSAPTSAEQQFDRATAFLAGFARRQAAVCKDFEGGFAVRDPAYAGSHEHNQLVVDGTPDPAALPALADELLAGAGHRRITVLSQRHGEACAGPLAAAGYARGAEVVMIHQGPRPEPVRAAEELTLDEVRSALTRQTRVWMPHEPEETVRQLVDRRSARLRGADEVLLLGVRQAGDAASWADLYRSGEVAQFEDLVTADAHTRRGYADVVLATALHRAADADLFFLLADPDDWPQHWYARRGFVQVGRVHVFTRYRV</sequence>
<gene>
    <name evidence="2" type="ORF">I2501_31075</name>
</gene>
<evidence type="ECO:0000313" key="2">
    <source>
        <dbReference type="EMBL" id="MBF9072474.1"/>
    </source>
</evidence>
<protein>
    <submittedName>
        <fullName evidence="2">GNAT family N-acetyltransferase</fullName>
    </submittedName>
</protein>
<proteinExistence type="predicted"/>
<dbReference type="SUPFAM" id="SSF55729">
    <property type="entry name" value="Acyl-CoA N-acyltransferases (Nat)"/>
    <property type="match status" value="1"/>
</dbReference>
<comment type="caution">
    <text evidence="2">The sequence shown here is derived from an EMBL/GenBank/DDBJ whole genome shotgun (WGS) entry which is preliminary data.</text>
</comment>
<dbReference type="InterPro" id="IPR000182">
    <property type="entry name" value="GNAT_dom"/>
</dbReference>
<reference evidence="2" key="1">
    <citation type="submission" date="2020-11" db="EMBL/GenBank/DDBJ databases">
        <title>Isolation and identification of active actinomycetes.</title>
        <authorList>
            <person name="Yu B."/>
        </authorList>
    </citation>
    <scope>NUCLEOTIDE SEQUENCE</scope>
    <source>
        <strain evidence="2">NEAU-YB345</strain>
    </source>
</reference>